<keyword evidence="1" id="KW-0472">Membrane</keyword>
<accession>A0A1H6J8C1</accession>
<feature type="domain" description="MacB-like periplasmic core" evidence="2">
    <location>
        <begin position="91"/>
        <end position="213"/>
    </location>
</feature>
<keyword evidence="1" id="KW-0812">Transmembrane</keyword>
<dbReference type="InterPro" id="IPR025857">
    <property type="entry name" value="MacB_PCD"/>
</dbReference>
<dbReference type="OrthoDB" id="1840461at2"/>
<name>A0A1H6J8C1_RUMFL</name>
<gene>
    <name evidence="3" type="ORF">SAMN02910265_01429</name>
</gene>
<sequence>MRSKFKLRHKIIAAVNAAAVVGAIILTAVGSSAARAQKYNYAAERWKNESKKDFGQVSCFFGKESGFDLKSVESMKAEFYAKLKEASIEPEEGKTLVPYAYSNPVGKAVISGDDLGTTEADITAVGGKFFFFRDFDLLTGAFFEDDDLMKTGVVVDRQVAFSLYGSDDIAGKNLYINNVKLFVSGVIDFPETKAEKNCAGKTPKAYISYDAAKMIFGGGNDAFGQSSSTELNRVTCYECISPEPVENFTYNVVKDKCAEVYKGKIKIVNNVTRFEPSKRIKALKKLEDNVVVREDIIYPYWENASRIIDLKLSFIYGARRLLLIIPIITLAVLLIKAVMLYNRKKAGLKKALADNMSVKWSEFKKKFSKKAAQTTEKES</sequence>
<evidence type="ECO:0000259" key="2">
    <source>
        <dbReference type="Pfam" id="PF12704"/>
    </source>
</evidence>
<feature type="transmembrane region" description="Helical" evidence="1">
    <location>
        <begin position="321"/>
        <end position="341"/>
    </location>
</feature>
<dbReference type="Pfam" id="PF12704">
    <property type="entry name" value="MacB_PCD"/>
    <property type="match status" value="1"/>
</dbReference>
<evidence type="ECO:0000256" key="1">
    <source>
        <dbReference type="SAM" id="Phobius"/>
    </source>
</evidence>
<evidence type="ECO:0000313" key="4">
    <source>
        <dbReference type="Proteomes" id="UP000183190"/>
    </source>
</evidence>
<reference evidence="3 4" key="1">
    <citation type="submission" date="2016-10" db="EMBL/GenBank/DDBJ databases">
        <authorList>
            <person name="de Groot N.N."/>
        </authorList>
    </citation>
    <scope>NUCLEOTIDE SEQUENCE [LARGE SCALE GENOMIC DNA]</scope>
    <source>
        <strain evidence="3 4">YAD2003</strain>
    </source>
</reference>
<keyword evidence="1" id="KW-1133">Transmembrane helix</keyword>
<dbReference type="RefSeq" id="WP_074715832.1">
    <property type="nucleotide sequence ID" value="NZ_FNWV01000004.1"/>
</dbReference>
<protein>
    <submittedName>
        <fullName evidence="3">MacB-like periplasmic core domain</fullName>
    </submittedName>
</protein>
<organism evidence="3 4">
    <name type="scientific">Ruminococcus flavefaciens</name>
    <dbReference type="NCBI Taxonomy" id="1265"/>
    <lineage>
        <taxon>Bacteria</taxon>
        <taxon>Bacillati</taxon>
        <taxon>Bacillota</taxon>
        <taxon>Clostridia</taxon>
        <taxon>Eubacteriales</taxon>
        <taxon>Oscillospiraceae</taxon>
        <taxon>Ruminococcus</taxon>
    </lineage>
</organism>
<dbReference type="Proteomes" id="UP000183190">
    <property type="component" value="Unassembled WGS sequence"/>
</dbReference>
<dbReference type="EMBL" id="FNWV01000004">
    <property type="protein sequence ID" value="SEH55853.1"/>
    <property type="molecule type" value="Genomic_DNA"/>
</dbReference>
<proteinExistence type="predicted"/>
<evidence type="ECO:0000313" key="3">
    <source>
        <dbReference type="EMBL" id="SEH55853.1"/>
    </source>
</evidence>
<dbReference type="AlphaFoldDB" id="A0A1H6J8C1"/>